<feature type="transmembrane region" description="Helical" evidence="7">
    <location>
        <begin position="16"/>
        <end position="34"/>
    </location>
</feature>
<feature type="transmembrane region" description="Helical" evidence="7">
    <location>
        <begin position="337"/>
        <end position="358"/>
    </location>
</feature>
<dbReference type="GO" id="GO:0022857">
    <property type="term" value="F:transmembrane transporter activity"/>
    <property type="evidence" value="ECO:0007669"/>
    <property type="project" value="TreeGrafter"/>
</dbReference>
<dbReference type="AlphaFoldDB" id="A0A413VY06"/>
<evidence type="ECO:0000259" key="8">
    <source>
        <dbReference type="Pfam" id="PF02687"/>
    </source>
</evidence>
<comment type="subcellular location">
    <subcellularLocation>
        <location evidence="1">Cell membrane</location>
        <topology evidence="1">Multi-pass membrane protein</topology>
    </subcellularLocation>
</comment>
<dbReference type="InterPro" id="IPR003838">
    <property type="entry name" value="ABC3_permease_C"/>
</dbReference>
<feature type="transmembrane region" description="Helical" evidence="7">
    <location>
        <begin position="288"/>
        <end position="312"/>
    </location>
</feature>
<dbReference type="PANTHER" id="PTHR30572">
    <property type="entry name" value="MEMBRANE COMPONENT OF TRANSPORTER-RELATED"/>
    <property type="match status" value="1"/>
</dbReference>
<dbReference type="InterPro" id="IPR050250">
    <property type="entry name" value="Macrolide_Exporter_MacB"/>
</dbReference>
<reference evidence="10 11" key="1">
    <citation type="submission" date="2018-08" db="EMBL/GenBank/DDBJ databases">
        <title>A genome reference for cultivated species of the human gut microbiota.</title>
        <authorList>
            <person name="Zou Y."/>
            <person name="Xue W."/>
            <person name="Luo G."/>
        </authorList>
    </citation>
    <scope>NUCLEOTIDE SEQUENCE [LARGE SCALE GENOMIC DNA]</scope>
    <source>
        <strain evidence="10 11">AM40-30BH</strain>
    </source>
</reference>
<accession>A0A413VY06</accession>
<dbReference type="Pfam" id="PF12704">
    <property type="entry name" value="MacB_PCD"/>
    <property type="match status" value="1"/>
</dbReference>
<evidence type="ECO:0000313" key="10">
    <source>
        <dbReference type="EMBL" id="RHB38467.1"/>
    </source>
</evidence>
<proteinExistence type="inferred from homology"/>
<evidence type="ECO:0000256" key="3">
    <source>
        <dbReference type="ARBA" id="ARBA00022692"/>
    </source>
</evidence>
<evidence type="ECO:0000256" key="4">
    <source>
        <dbReference type="ARBA" id="ARBA00022989"/>
    </source>
</evidence>
<dbReference type="EMBL" id="QSGO01000001">
    <property type="protein sequence ID" value="RHB38467.1"/>
    <property type="molecule type" value="Genomic_DNA"/>
</dbReference>
<keyword evidence="2" id="KW-1003">Cell membrane</keyword>
<keyword evidence="3 7" id="KW-0812">Transmembrane</keyword>
<evidence type="ECO:0000256" key="6">
    <source>
        <dbReference type="ARBA" id="ARBA00038076"/>
    </source>
</evidence>
<comment type="similarity">
    <text evidence="6">Belongs to the ABC-4 integral membrane protein family.</text>
</comment>
<protein>
    <submittedName>
        <fullName evidence="10">ABC transporter permease</fullName>
    </submittedName>
</protein>
<feature type="domain" description="ABC3 transporter permease C-terminal" evidence="8">
    <location>
        <begin position="293"/>
        <end position="409"/>
    </location>
</feature>
<comment type="caution">
    <text evidence="10">The sequence shown here is derived from an EMBL/GenBank/DDBJ whole genome shotgun (WGS) entry which is preliminary data.</text>
</comment>
<name>A0A413VY06_9BACE</name>
<evidence type="ECO:0000313" key="11">
    <source>
        <dbReference type="Proteomes" id="UP000284379"/>
    </source>
</evidence>
<feature type="domain" description="MacB-like periplasmic core" evidence="9">
    <location>
        <begin position="61"/>
        <end position="253"/>
    </location>
</feature>
<keyword evidence="5 7" id="KW-0472">Membrane</keyword>
<dbReference type="Pfam" id="PF02687">
    <property type="entry name" value="FtsX"/>
    <property type="match status" value="1"/>
</dbReference>
<keyword evidence="4 7" id="KW-1133">Transmembrane helix</keyword>
<evidence type="ECO:0000256" key="2">
    <source>
        <dbReference type="ARBA" id="ARBA00022475"/>
    </source>
</evidence>
<dbReference type="InterPro" id="IPR025857">
    <property type="entry name" value="MacB_PCD"/>
</dbReference>
<evidence type="ECO:0000259" key="9">
    <source>
        <dbReference type="Pfam" id="PF12704"/>
    </source>
</evidence>
<evidence type="ECO:0000256" key="5">
    <source>
        <dbReference type="ARBA" id="ARBA00023136"/>
    </source>
</evidence>
<evidence type="ECO:0000256" key="1">
    <source>
        <dbReference type="ARBA" id="ARBA00004651"/>
    </source>
</evidence>
<gene>
    <name evidence="10" type="ORF">DW888_01230</name>
</gene>
<feature type="transmembrane region" description="Helical" evidence="7">
    <location>
        <begin position="378"/>
        <end position="399"/>
    </location>
</feature>
<organism evidence="10 11">
    <name type="scientific">Bacteroides nordii</name>
    <dbReference type="NCBI Taxonomy" id="291645"/>
    <lineage>
        <taxon>Bacteria</taxon>
        <taxon>Pseudomonadati</taxon>
        <taxon>Bacteroidota</taxon>
        <taxon>Bacteroidia</taxon>
        <taxon>Bacteroidales</taxon>
        <taxon>Bacteroidaceae</taxon>
        <taxon>Bacteroides</taxon>
    </lineage>
</organism>
<dbReference type="GO" id="GO:0005886">
    <property type="term" value="C:plasma membrane"/>
    <property type="evidence" value="ECO:0007669"/>
    <property type="project" value="UniProtKB-SubCell"/>
</dbReference>
<evidence type="ECO:0000256" key="7">
    <source>
        <dbReference type="SAM" id="Phobius"/>
    </source>
</evidence>
<dbReference type="RefSeq" id="WP_122200697.1">
    <property type="nucleotide sequence ID" value="NZ_CABJFV010000001.1"/>
</dbReference>
<dbReference type="PANTHER" id="PTHR30572:SF4">
    <property type="entry name" value="ABC TRANSPORTER PERMEASE YTRF"/>
    <property type="match status" value="1"/>
</dbReference>
<sequence length="416" mass="47761">MFKHIFTIIWNNRRHNGWLIAGLFVISTCMWYAVDYVYVITVNQTRPLGFNWHNVYALNIGVLTPESAKFLSDSRHTKNATDDFYAFIDRLEHHPAVESVCYTNMHKHYVWMNQTASLVHDTITCNSYMRGVSSDYFRVFGVKGADGSSPEQLSGKANFTDIIITDNLARRLFPDRPAVGEWVKNNLNGDSVRIAAVCESQKYNEFTAHQSATYIPLIYTKKYPFYYLDAPYLGVYIRVRPDSDGEDFIRKFRKEMREQLMIGNFYLGDMRPMSDYRNIQLKEPRNDLYTYLSVAVFFLMNAFLAVLGTFWFRTQQRRSELGLRVALGSTRVSLRKLLLGEGLILLTLAFIPAIIVGANLGFAEIVSDYPVEFTLLRFLAGMSVTYILLAITVFIAVWLPARQAMGIQPAEALHEE</sequence>
<dbReference type="Proteomes" id="UP000284379">
    <property type="component" value="Unassembled WGS sequence"/>
</dbReference>